<dbReference type="InterPro" id="IPR043198">
    <property type="entry name" value="Cyclin/Ssn8"/>
</dbReference>
<dbReference type="Pfam" id="PF04818">
    <property type="entry name" value="CID"/>
    <property type="match status" value="1"/>
</dbReference>
<feature type="compositionally biased region" description="Low complexity" evidence="1">
    <location>
        <begin position="968"/>
        <end position="987"/>
    </location>
</feature>
<organism evidence="3 4">
    <name type="scientific">Ectocarpus siliculosus</name>
    <name type="common">Brown alga</name>
    <name type="synonym">Conferva siliculosa</name>
    <dbReference type="NCBI Taxonomy" id="2880"/>
    <lineage>
        <taxon>Eukaryota</taxon>
        <taxon>Sar</taxon>
        <taxon>Stramenopiles</taxon>
        <taxon>Ochrophyta</taxon>
        <taxon>PX clade</taxon>
        <taxon>Phaeophyceae</taxon>
        <taxon>Ectocarpales</taxon>
        <taxon>Ectocarpaceae</taxon>
        <taxon>Ectocarpus</taxon>
    </lineage>
</organism>
<feature type="region of interest" description="Disordered" evidence="1">
    <location>
        <begin position="158"/>
        <end position="237"/>
    </location>
</feature>
<feature type="domain" description="CID" evidence="2">
    <location>
        <begin position="20"/>
        <end position="145"/>
    </location>
</feature>
<evidence type="ECO:0000313" key="4">
    <source>
        <dbReference type="Proteomes" id="UP000002630"/>
    </source>
</evidence>
<feature type="compositionally biased region" description="Gly residues" evidence="1">
    <location>
        <begin position="710"/>
        <end position="719"/>
    </location>
</feature>
<feature type="compositionally biased region" description="Low complexity" evidence="1">
    <location>
        <begin position="850"/>
        <end position="862"/>
    </location>
</feature>
<dbReference type="Gene3D" id="1.10.472.10">
    <property type="entry name" value="Cyclin-like"/>
    <property type="match status" value="1"/>
</dbReference>
<feature type="region of interest" description="Disordered" evidence="1">
    <location>
        <begin position="776"/>
        <end position="1073"/>
    </location>
</feature>
<feature type="compositionally biased region" description="Gly residues" evidence="1">
    <location>
        <begin position="1004"/>
        <end position="1014"/>
    </location>
</feature>
<dbReference type="Gene3D" id="1.25.40.90">
    <property type="match status" value="1"/>
</dbReference>
<dbReference type="STRING" id="2880.D7FYQ1"/>
<dbReference type="EMBL" id="FN649760">
    <property type="protein sequence ID" value="CBJ32601.1"/>
    <property type="molecule type" value="Genomic_DNA"/>
</dbReference>
<feature type="region of interest" description="Disordered" evidence="1">
    <location>
        <begin position="270"/>
        <end position="303"/>
    </location>
</feature>
<feature type="compositionally biased region" description="Low complexity" evidence="1">
    <location>
        <begin position="627"/>
        <end position="641"/>
    </location>
</feature>
<dbReference type="AlphaFoldDB" id="D7FYQ1"/>
<evidence type="ECO:0000256" key="1">
    <source>
        <dbReference type="SAM" id="MobiDB-lite"/>
    </source>
</evidence>
<accession>D7FYQ1</accession>
<sequence length="1073" mass="109307">MAQLAAIPDGPEFEPTLSEQVENVLQEINVKERPSSVGKLYQWILKNPGPEAAATAAFAVKVATTAKESAERRLSLLYATHELFRQTSKNLDMDFDYEAWTEAVRALVPWTVRKQKSEVDKAKIIKSVLKTWVTSGWFKKDFVEGLLPGRNIVKRVSPPALSPAAAPAADSGGRRRRQSSGGVGGGADGSSGRGAGGGGKRQRTSSVAATAAAAAAPENGSGNAIKRGRVDGGGGGSSSVNNGAVVAAAAAAAAGPWVEQDRESSAFHPVDDTARAGYSPIPSGGGGGGGGGGTPQPGDVELAPPTVGELEAAVAEMSALTKAVQADAAAAAEGAGGAGGGTNTVTPSPEGNRADGDGAGAATAAGESPQELQRKALSLTLDGCGLIRRIGKAMRFPGRVMLTAFHLFHHYQWCGLVSSFKFSPPKLPAVCLACLLAATKAEDCNAKLEVMLHQMRQLEPILPPLEGIFPLGQRPTSKEVVNYEYKLLLSRGFDLEVVHPTEQISAFLVLTGAPLQVGDLAYQVLCSRVYTDSTLCLEEDPLSCLCAAVQFALLGPVPTDDPLGDVRTSALETWPMLFGASKPGLLPFTDRLVQCARDLGEIAPCQTFMIPRGSEQTASNSRYGMPGSQQSRASSSSSAVGRAGGGVGGGSGSAKKSPHAAKTPERSRSGRRSSKVQAGGGGSGGRQKASGASSSSSSSSSSRRKKEARGGAGATGGDGAAAAVATATVAGSSSSSSGAAAAVVVLPVPAAATTAAAAATVVKTEGGGAAAAAAAAKEKKEDVFPPDIVVTGEPAVEGGGGGGSSGAESGGGLVIEPPQQHYKGEDMGYPAAEDNDAVGGVVEPYHEAEGQQPYGEQQEGYASGDGGGLTGSGVPLAVAQAERRNGPYDDHRHQQQHPVEVMRYDHQQPVQLELPSGGVSHGEEDGDSVGHDRNYPEGGAPAAAAAEETYAERPPASEGMGVVADDILGGWQQQHQHQGAPGHQALGDRAWEGGSGEEALGEVAVGGGGRGSGGRGERQSPSEYAEAEELLPHHHHQQQPVFAHGPAGPADQEWDDGVGVTPGDDASEGVWPR</sequence>
<dbReference type="GO" id="GO:0006357">
    <property type="term" value="P:regulation of transcription by RNA polymerase II"/>
    <property type="evidence" value="ECO:0007669"/>
    <property type="project" value="InterPro"/>
</dbReference>
<dbReference type="GO" id="GO:0016538">
    <property type="term" value="F:cyclin-dependent protein serine/threonine kinase regulator activity"/>
    <property type="evidence" value="ECO:0007669"/>
    <property type="project" value="InterPro"/>
</dbReference>
<feature type="compositionally biased region" description="Low complexity" evidence="1">
    <location>
        <begin position="720"/>
        <end position="738"/>
    </location>
</feature>
<protein>
    <recommendedName>
        <fullName evidence="2">CID domain-containing protein</fullName>
    </recommendedName>
</protein>
<feature type="region of interest" description="Disordered" evidence="1">
    <location>
        <begin position="616"/>
        <end position="738"/>
    </location>
</feature>
<name>D7FYQ1_ECTSI</name>
<evidence type="ECO:0000313" key="3">
    <source>
        <dbReference type="EMBL" id="CBJ32601.1"/>
    </source>
</evidence>
<dbReference type="InterPro" id="IPR036915">
    <property type="entry name" value="Cyclin-like_sf"/>
</dbReference>
<proteinExistence type="predicted"/>
<feature type="compositionally biased region" description="Gly residues" evidence="1">
    <location>
        <begin position="283"/>
        <end position="295"/>
    </location>
</feature>
<feature type="compositionally biased region" description="Low complexity" evidence="1">
    <location>
        <begin position="936"/>
        <end position="956"/>
    </location>
</feature>
<feature type="region of interest" description="Disordered" evidence="1">
    <location>
        <begin position="333"/>
        <end position="371"/>
    </location>
</feature>
<dbReference type="SUPFAM" id="SSF47954">
    <property type="entry name" value="Cyclin-like"/>
    <property type="match status" value="1"/>
</dbReference>
<dbReference type="PANTHER" id="PTHR10026">
    <property type="entry name" value="CYCLIN"/>
    <property type="match status" value="1"/>
</dbReference>
<feature type="compositionally biased region" description="Low complexity" evidence="1">
    <location>
        <begin position="158"/>
        <end position="171"/>
    </location>
</feature>
<evidence type="ECO:0000259" key="2">
    <source>
        <dbReference type="Pfam" id="PF04818"/>
    </source>
</evidence>
<dbReference type="InParanoid" id="D7FYQ1"/>
<reference evidence="3 4" key="1">
    <citation type="journal article" date="2010" name="Nature">
        <title>The Ectocarpus genome and the independent evolution of multicellularity in brown algae.</title>
        <authorList>
            <person name="Cock J.M."/>
            <person name="Sterck L."/>
            <person name="Rouze P."/>
            <person name="Scornet D."/>
            <person name="Allen A.E."/>
            <person name="Amoutzias G."/>
            <person name="Anthouard V."/>
            <person name="Artiguenave F."/>
            <person name="Aury J.M."/>
            <person name="Badger J.H."/>
            <person name="Beszteri B."/>
            <person name="Billiau K."/>
            <person name="Bonnet E."/>
            <person name="Bothwell J.H."/>
            <person name="Bowler C."/>
            <person name="Boyen C."/>
            <person name="Brownlee C."/>
            <person name="Carrano C.J."/>
            <person name="Charrier B."/>
            <person name="Cho G.Y."/>
            <person name="Coelho S.M."/>
            <person name="Collen J."/>
            <person name="Corre E."/>
            <person name="Da Silva C."/>
            <person name="Delage L."/>
            <person name="Delaroque N."/>
            <person name="Dittami S.M."/>
            <person name="Doulbeau S."/>
            <person name="Elias M."/>
            <person name="Farnham G."/>
            <person name="Gachon C.M."/>
            <person name="Gschloessl B."/>
            <person name="Heesch S."/>
            <person name="Jabbari K."/>
            <person name="Jubin C."/>
            <person name="Kawai H."/>
            <person name="Kimura K."/>
            <person name="Kloareg B."/>
            <person name="Kupper F.C."/>
            <person name="Lang D."/>
            <person name="Le Bail A."/>
            <person name="Leblanc C."/>
            <person name="Lerouge P."/>
            <person name="Lohr M."/>
            <person name="Lopez P.J."/>
            <person name="Martens C."/>
            <person name="Maumus F."/>
            <person name="Michel G."/>
            <person name="Miranda-Saavedra D."/>
            <person name="Morales J."/>
            <person name="Moreau H."/>
            <person name="Motomura T."/>
            <person name="Nagasato C."/>
            <person name="Napoli C.A."/>
            <person name="Nelson D.R."/>
            <person name="Nyvall-Collen P."/>
            <person name="Peters A.F."/>
            <person name="Pommier C."/>
            <person name="Potin P."/>
            <person name="Poulain J."/>
            <person name="Quesneville H."/>
            <person name="Read B."/>
            <person name="Rensing S.A."/>
            <person name="Ritter A."/>
            <person name="Rousvoal S."/>
            <person name="Samanta M."/>
            <person name="Samson G."/>
            <person name="Schroeder D.C."/>
            <person name="Segurens B."/>
            <person name="Strittmatter M."/>
            <person name="Tonon T."/>
            <person name="Tregear J.W."/>
            <person name="Valentin K."/>
            <person name="von Dassow P."/>
            <person name="Yamagishi T."/>
            <person name="Van de Peer Y."/>
            <person name="Wincker P."/>
        </authorList>
    </citation>
    <scope>NUCLEOTIDE SEQUENCE [LARGE SCALE GENOMIC DNA]</scope>
    <source>
        <strain evidence="4">Ec32 / CCAP1310/4</strain>
    </source>
</reference>
<dbReference type="InterPro" id="IPR008942">
    <property type="entry name" value="ENTH_VHS"/>
</dbReference>
<feature type="compositionally biased region" description="Gly residues" evidence="1">
    <location>
        <begin position="797"/>
        <end position="813"/>
    </location>
</feature>
<feature type="compositionally biased region" description="Low complexity" evidence="1">
    <location>
        <begin position="686"/>
        <end position="701"/>
    </location>
</feature>
<dbReference type="InterPro" id="IPR006569">
    <property type="entry name" value="CID_dom"/>
</dbReference>
<keyword evidence="4" id="KW-1185">Reference proteome</keyword>
<dbReference type="Proteomes" id="UP000002630">
    <property type="component" value="Unassembled WGS sequence"/>
</dbReference>
<feature type="compositionally biased region" description="Basic and acidic residues" evidence="1">
    <location>
        <begin position="881"/>
        <end position="893"/>
    </location>
</feature>
<gene>
    <name evidence="3" type="ORF">Esi_0349_0028</name>
</gene>
<dbReference type="OrthoDB" id="10503876at2759"/>
<feature type="compositionally biased region" description="Gly residues" evidence="1">
    <location>
        <begin position="181"/>
        <end position="199"/>
    </location>
</feature>
<feature type="compositionally biased region" description="Gly residues" evidence="1">
    <location>
        <begin position="642"/>
        <end position="652"/>
    </location>
</feature>